<dbReference type="InterPro" id="IPR011251">
    <property type="entry name" value="Luciferase-like_dom"/>
</dbReference>
<protein>
    <submittedName>
        <fullName evidence="3">Luciferase-like monooxygenase</fullName>
    </submittedName>
</protein>
<keyword evidence="1" id="KW-0560">Oxidoreductase</keyword>
<dbReference type="AlphaFoldDB" id="A0A2Y9C250"/>
<evidence type="ECO:0000313" key="3">
    <source>
        <dbReference type="EMBL" id="SSA35473.1"/>
    </source>
</evidence>
<dbReference type="GO" id="GO:0004497">
    <property type="term" value="F:monooxygenase activity"/>
    <property type="evidence" value="ECO:0007669"/>
    <property type="project" value="UniProtKB-KW"/>
</dbReference>
<accession>A0A2Y9C250</accession>
<sequence length="279" mass="31276">MRVGITILTDEPWSVTRSRWQRAEELGFDHAWTYDHLVWEGLPESDWYGAMPVLSAAAAVTSRIGLGLHVTSPNFRHPASFIREVLAVDDISDGRFLIGAGVGGNLDARTLGLDLPLKERVARFQEFSRLLRRVLDEDHVSFDGTYFTAVDARTRPVTSRVPLLIAANAPRNLRLAAEIGDGWVTYGKKSEQDEDWWRSVAELSSQLDDLEVAPDFQRHLSVDIQRYALASVDFFEEVVGRATDLGFTDVVTHWPRREGPYAGSEDVLEAVAAQVLSRR</sequence>
<gene>
    <name evidence="3" type="ORF">SAMN04489750_2836</name>
</gene>
<dbReference type="PANTHER" id="PTHR43244:SF1">
    <property type="entry name" value="5,10-METHYLENETETRAHYDROMETHANOPTERIN REDUCTASE"/>
    <property type="match status" value="1"/>
</dbReference>
<dbReference type="GO" id="GO:0016705">
    <property type="term" value="F:oxidoreductase activity, acting on paired donors, with incorporation or reduction of molecular oxygen"/>
    <property type="evidence" value="ECO:0007669"/>
    <property type="project" value="InterPro"/>
</dbReference>
<keyword evidence="3" id="KW-0503">Monooxygenase</keyword>
<feature type="domain" description="Luciferase-like" evidence="2">
    <location>
        <begin position="9"/>
        <end position="213"/>
    </location>
</feature>
<evidence type="ECO:0000256" key="1">
    <source>
        <dbReference type="ARBA" id="ARBA00023002"/>
    </source>
</evidence>
<dbReference type="Gene3D" id="3.20.20.30">
    <property type="entry name" value="Luciferase-like domain"/>
    <property type="match status" value="1"/>
</dbReference>
<dbReference type="SUPFAM" id="SSF51679">
    <property type="entry name" value="Bacterial luciferase-like"/>
    <property type="match status" value="1"/>
</dbReference>
<dbReference type="OrthoDB" id="7374740at2"/>
<dbReference type="EMBL" id="UESZ01000001">
    <property type="protein sequence ID" value="SSA35473.1"/>
    <property type="molecule type" value="Genomic_DNA"/>
</dbReference>
<dbReference type="PANTHER" id="PTHR43244">
    <property type="match status" value="1"/>
</dbReference>
<evidence type="ECO:0000313" key="4">
    <source>
        <dbReference type="Proteomes" id="UP000250028"/>
    </source>
</evidence>
<dbReference type="RefSeq" id="WP_109686763.1">
    <property type="nucleotide sequence ID" value="NZ_QGDN01000001.1"/>
</dbReference>
<dbReference type="InterPro" id="IPR050564">
    <property type="entry name" value="F420-G6PD/mer"/>
</dbReference>
<dbReference type="Pfam" id="PF00296">
    <property type="entry name" value="Bac_luciferase"/>
    <property type="match status" value="1"/>
</dbReference>
<organism evidence="3 4">
    <name type="scientific">Branchiibius hedensis</name>
    <dbReference type="NCBI Taxonomy" id="672460"/>
    <lineage>
        <taxon>Bacteria</taxon>
        <taxon>Bacillati</taxon>
        <taxon>Actinomycetota</taxon>
        <taxon>Actinomycetes</taxon>
        <taxon>Micrococcales</taxon>
        <taxon>Dermacoccaceae</taxon>
        <taxon>Branchiibius</taxon>
    </lineage>
</organism>
<proteinExistence type="predicted"/>
<evidence type="ECO:0000259" key="2">
    <source>
        <dbReference type="Pfam" id="PF00296"/>
    </source>
</evidence>
<name>A0A2Y9C250_9MICO</name>
<keyword evidence="4" id="KW-1185">Reference proteome</keyword>
<dbReference type="Proteomes" id="UP000250028">
    <property type="component" value="Unassembled WGS sequence"/>
</dbReference>
<dbReference type="InterPro" id="IPR036661">
    <property type="entry name" value="Luciferase-like_sf"/>
</dbReference>
<reference evidence="4" key="1">
    <citation type="submission" date="2016-10" db="EMBL/GenBank/DDBJ databases">
        <authorList>
            <person name="Varghese N."/>
            <person name="Submissions S."/>
        </authorList>
    </citation>
    <scope>NUCLEOTIDE SEQUENCE [LARGE SCALE GENOMIC DNA]</scope>
    <source>
        <strain evidence="4">DSM 22951</strain>
    </source>
</reference>